<keyword evidence="1 4" id="KW-0378">Hydrolase</keyword>
<dbReference type="InterPro" id="IPR000673">
    <property type="entry name" value="Sig_transdc_resp-reg_Me-estase"/>
</dbReference>
<proteinExistence type="predicted"/>
<feature type="active site" evidence="4">
    <location>
        <position position="25"/>
    </location>
</feature>
<dbReference type="Proteomes" id="UP000438983">
    <property type="component" value="Chromosome"/>
</dbReference>
<dbReference type="AlphaFoldDB" id="A0A6I6LPS3"/>
<dbReference type="InterPro" id="IPR035909">
    <property type="entry name" value="CheB_C"/>
</dbReference>
<evidence type="ECO:0000256" key="1">
    <source>
        <dbReference type="ARBA" id="ARBA00022801"/>
    </source>
</evidence>
<dbReference type="RefSeq" id="WP_158186325.1">
    <property type="nucleotide sequence ID" value="NZ_CP046902.1"/>
</dbReference>
<evidence type="ECO:0000259" key="6">
    <source>
        <dbReference type="PROSITE" id="PS50122"/>
    </source>
</evidence>
<evidence type="ECO:0000313" key="7">
    <source>
        <dbReference type="EMBL" id="QGZ28722.1"/>
    </source>
</evidence>
<dbReference type="GO" id="GO:0008984">
    <property type="term" value="F:protein-glutamate methylesterase activity"/>
    <property type="evidence" value="ECO:0007669"/>
    <property type="project" value="UniProtKB-EC"/>
</dbReference>
<feature type="transmembrane region" description="Helical" evidence="5">
    <location>
        <begin position="20"/>
        <end position="39"/>
    </location>
</feature>
<dbReference type="GO" id="GO:0006935">
    <property type="term" value="P:chemotaxis"/>
    <property type="evidence" value="ECO:0007669"/>
    <property type="project" value="UniProtKB-UniRule"/>
</dbReference>
<dbReference type="CDD" id="cd16433">
    <property type="entry name" value="CheB"/>
    <property type="match status" value="1"/>
</dbReference>
<sequence>MKYAATDIQAKPLARQVDAVVIGASAGGLAALSVVVEGLPRTLRQPLLMVQHIPASGPTQLAEIFQRKTDLRVKEADDKETVRGGTLYFAAPGYHLLVEADLTLSLSQDDAVHFSRPSIDVLFESAADAWGERVAGILMTGANEDGAAGLDAIRRAGGVTIVQDPAQAEVPTMPLAALQRFAPDYILPLRDIHRLLRELE</sequence>
<feature type="domain" description="CheB-type methylesterase" evidence="6">
    <location>
        <begin position="12"/>
        <end position="192"/>
    </location>
</feature>
<dbReference type="Pfam" id="PF01339">
    <property type="entry name" value="CheB_methylest"/>
    <property type="match status" value="1"/>
</dbReference>
<evidence type="ECO:0000256" key="3">
    <source>
        <dbReference type="ARBA" id="ARBA00048267"/>
    </source>
</evidence>
<dbReference type="EMBL" id="CP046902">
    <property type="protein sequence ID" value="QGZ28722.1"/>
    <property type="molecule type" value="Genomic_DNA"/>
</dbReference>
<dbReference type="SUPFAM" id="SSF52738">
    <property type="entry name" value="Methylesterase CheB, C-terminal domain"/>
    <property type="match status" value="1"/>
</dbReference>
<evidence type="ECO:0000256" key="2">
    <source>
        <dbReference type="ARBA" id="ARBA00039140"/>
    </source>
</evidence>
<organism evidence="7 8">
    <name type="scientific">Stutzerimonas stutzeri</name>
    <name type="common">Pseudomonas stutzeri</name>
    <dbReference type="NCBI Taxonomy" id="316"/>
    <lineage>
        <taxon>Bacteria</taxon>
        <taxon>Pseudomonadati</taxon>
        <taxon>Pseudomonadota</taxon>
        <taxon>Gammaproteobacteria</taxon>
        <taxon>Pseudomonadales</taxon>
        <taxon>Pseudomonadaceae</taxon>
        <taxon>Stutzerimonas</taxon>
    </lineage>
</organism>
<gene>
    <name evidence="7" type="ORF">GQA94_01095</name>
</gene>
<feature type="active site" evidence="4">
    <location>
        <position position="145"/>
    </location>
</feature>
<protein>
    <recommendedName>
        <fullName evidence="2">protein-glutamate methylesterase</fullName>
        <ecNumber evidence="2">3.1.1.61</ecNumber>
    </recommendedName>
</protein>
<dbReference type="GO" id="GO:0005737">
    <property type="term" value="C:cytoplasm"/>
    <property type="evidence" value="ECO:0007669"/>
    <property type="project" value="InterPro"/>
</dbReference>
<dbReference type="Gene3D" id="3.40.50.180">
    <property type="entry name" value="Methylesterase CheB, C-terminal domain"/>
    <property type="match status" value="1"/>
</dbReference>
<keyword evidence="4" id="KW-0145">Chemotaxis</keyword>
<feature type="active site" evidence="4">
    <location>
        <position position="52"/>
    </location>
</feature>
<dbReference type="PANTHER" id="PTHR42872">
    <property type="entry name" value="PROTEIN-GLUTAMATE METHYLESTERASE/PROTEIN-GLUTAMINE GLUTAMINASE"/>
    <property type="match status" value="1"/>
</dbReference>
<dbReference type="PROSITE" id="PS50122">
    <property type="entry name" value="CHEB"/>
    <property type="match status" value="1"/>
</dbReference>
<keyword evidence="5" id="KW-1133">Transmembrane helix</keyword>
<evidence type="ECO:0000256" key="5">
    <source>
        <dbReference type="SAM" id="Phobius"/>
    </source>
</evidence>
<dbReference type="PANTHER" id="PTHR42872:SF6">
    <property type="entry name" value="PROTEIN-GLUTAMATE METHYLESTERASE_PROTEIN-GLUTAMINE GLUTAMINASE"/>
    <property type="match status" value="1"/>
</dbReference>
<dbReference type="EC" id="3.1.1.61" evidence="2"/>
<keyword evidence="5" id="KW-0812">Transmembrane</keyword>
<dbReference type="GO" id="GO:0000156">
    <property type="term" value="F:phosphorelay response regulator activity"/>
    <property type="evidence" value="ECO:0007669"/>
    <property type="project" value="InterPro"/>
</dbReference>
<dbReference type="OrthoDB" id="9791760at2"/>
<comment type="catalytic activity">
    <reaction evidence="3">
        <text>[protein]-L-glutamate 5-O-methyl ester + H2O = L-glutamyl-[protein] + methanol + H(+)</text>
        <dbReference type="Rhea" id="RHEA:23236"/>
        <dbReference type="Rhea" id="RHEA-COMP:10208"/>
        <dbReference type="Rhea" id="RHEA-COMP:10311"/>
        <dbReference type="ChEBI" id="CHEBI:15377"/>
        <dbReference type="ChEBI" id="CHEBI:15378"/>
        <dbReference type="ChEBI" id="CHEBI:17790"/>
        <dbReference type="ChEBI" id="CHEBI:29973"/>
        <dbReference type="ChEBI" id="CHEBI:82795"/>
        <dbReference type="EC" id="3.1.1.61"/>
    </reaction>
</comment>
<name>A0A6I6LPS3_STUST</name>
<evidence type="ECO:0000313" key="8">
    <source>
        <dbReference type="Proteomes" id="UP000438983"/>
    </source>
</evidence>
<evidence type="ECO:0000256" key="4">
    <source>
        <dbReference type="PROSITE-ProRule" id="PRU00050"/>
    </source>
</evidence>
<accession>A0A6I6LPS3</accession>
<keyword evidence="5" id="KW-0472">Membrane</keyword>
<reference evidence="7 8" key="1">
    <citation type="submission" date="2019-12" db="EMBL/GenBank/DDBJ databases">
        <title>Complete genome sequence of Pseudomonas stutzeri.</title>
        <authorList>
            <person name="Lim S.R."/>
            <person name="Kim J.H."/>
        </authorList>
    </citation>
    <scope>NUCLEOTIDE SEQUENCE [LARGE SCALE GENOMIC DNA]</scope>
    <source>
        <strain evidence="7 8">PM101005</strain>
    </source>
</reference>